<dbReference type="AlphaFoldDB" id="A0A834X2Q9"/>
<evidence type="ECO:0000313" key="2">
    <source>
        <dbReference type="EMBL" id="KAF7837201.1"/>
    </source>
</evidence>
<evidence type="ECO:0000313" key="3">
    <source>
        <dbReference type="Proteomes" id="UP000634136"/>
    </source>
</evidence>
<reference evidence="2" key="1">
    <citation type="submission" date="2020-09" db="EMBL/GenBank/DDBJ databases">
        <title>Genome-Enabled Discovery of Anthraquinone Biosynthesis in Senna tora.</title>
        <authorList>
            <person name="Kang S.-H."/>
            <person name="Pandey R.P."/>
            <person name="Lee C.-M."/>
            <person name="Sim J.-S."/>
            <person name="Jeong J.-T."/>
            <person name="Choi B.-S."/>
            <person name="Jung M."/>
            <person name="Ginzburg D."/>
            <person name="Zhao K."/>
            <person name="Won S.Y."/>
            <person name="Oh T.-J."/>
            <person name="Yu Y."/>
            <person name="Kim N.-H."/>
            <person name="Lee O.R."/>
            <person name="Lee T.-H."/>
            <person name="Bashyal P."/>
            <person name="Kim T.-S."/>
            <person name="Lee W.-H."/>
            <person name="Kawkins C."/>
            <person name="Kim C.-K."/>
            <person name="Kim J.S."/>
            <person name="Ahn B.O."/>
            <person name="Rhee S.Y."/>
            <person name="Sohng J.K."/>
        </authorList>
    </citation>
    <scope>NUCLEOTIDE SEQUENCE</scope>
    <source>
        <tissue evidence="2">Leaf</tissue>
    </source>
</reference>
<feature type="compositionally biased region" description="Basic and acidic residues" evidence="1">
    <location>
        <begin position="70"/>
        <end position="89"/>
    </location>
</feature>
<feature type="region of interest" description="Disordered" evidence="1">
    <location>
        <begin position="38"/>
        <end position="89"/>
    </location>
</feature>
<accession>A0A834X2Q9</accession>
<name>A0A834X2Q9_9FABA</name>
<protein>
    <submittedName>
        <fullName evidence="2">Uncharacterized protein</fullName>
    </submittedName>
</protein>
<proteinExistence type="predicted"/>
<dbReference type="Proteomes" id="UP000634136">
    <property type="component" value="Unassembled WGS sequence"/>
</dbReference>
<gene>
    <name evidence="2" type="ORF">G2W53_005683</name>
</gene>
<feature type="compositionally biased region" description="Basic and acidic residues" evidence="1">
    <location>
        <begin position="44"/>
        <end position="63"/>
    </location>
</feature>
<organism evidence="2 3">
    <name type="scientific">Senna tora</name>
    <dbReference type="NCBI Taxonomy" id="362788"/>
    <lineage>
        <taxon>Eukaryota</taxon>
        <taxon>Viridiplantae</taxon>
        <taxon>Streptophyta</taxon>
        <taxon>Embryophyta</taxon>
        <taxon>Tracheophyta</taxon>
        <taxon>Spermatophyta</taxon>
        <taxon>Magnoliopsida</taxon>
        <taxon>eudicotyledons</taxon>
        <taxon>Gunneridae</taxon>
        <taxon>Pentapetalae</taxon>
        <taxon>rosids</taxon>
        <taxon>fabids</taxon>
        <taxon>Fabales</taxon>
        <taxon>Fabaceae</taxon>
        <taxon>Caesalpinioideae</taxon>
        <taxon>Cassia clade</taxon>
        <taxon>Senna</taxon>
    </lineage>
</organism>
<keyword evidence="3" id="KW-1185">Reference proteome</keyword>
<dbReference type="EMBL" id="JAAIUW010000003">
    <property type="protein sequence ID" value="KAF7837201.1"/>
    <property type="molecule type" value="Genomic_DNA"/>
</dbReference>
<comment type="caution">
    <text evidence="2">The sequence shown here is derived from an EMBL/GenBank/DDBJ whole genome shotgun (WGS) entry which is preliminary data.</text>
</comment>
<sequence length="89" mass="10385">MEPYVAPFTQTNTVDGPTGLHVIQLVSQVHGTKVPTIAKTNRKREKEKEDTYLKAEGEEEARLRRAHSARCREDEENAKFERREEMRMQ</sequence>
<evidence type="ECO:0000256" key="1">
    <source>
        <dbReference type="SAM" id="MobiDB-lite"/>
    </source>
</evidence>